<dbReference type="RefSeq" id="WP_255391251.1">
    <property type="nucleotide sequence ID" value="NZ_CP101509.1"/>
</dbReference>
<gene>
    <name evidence="1" type="ORF">NNL38_23230</name>
</gene>
<keyword evidence="2" id="KW-1185">Reference proteome</keyword>
<reference evidence="1" key="1">
    <citation type="submission" date="2022-07" db="EMBL/GenBank/DDBJ databases">
        <title>Genome sequencing of Photobacterium atrarenae GJH2-4.</title>
        <authorList>
            <person name="Park S.-J."/>
        </authorList>
    </citation>
    <scope>NUCLEOTIDE SEQUENCE</scope>
    <source>
        <strain evidence="1">GJH2-4</strain>
    </source>
</reference>
<protein>
    <submittedName>
        <fullName evidence="1">Uncharacterized protein</fullName>
    </submittedName>
</protein>
<proteinExistence type="predicted"/>
<sequence length="97" mass="11165">MDTPTISEPKIVQRYGHPRWICSNTATQLTYSSDDRFLLSYYRSNYTNVQSRIEIFNADTGQAIHELTSINARHFATAQNKLLLADTAHLYPQPMMI</sequence>
<accession>A0ABY5GKR8</accession>
<name>A0ABY5GKR8_9GAMM</name>
<evidence type="ECO:0000313" key="2">
    <source>
        <dbReference type="Proteomes" id="UP001057998"/>
    </source>
</evidence>
<organism evidence="1 2">
    <name type="scientific">Photobacterium atrarenae</name>
    <dbReference type="NCBI Taxonomy" id="865757"/>
    <lineage>
        <taxon>Bacteria</taxon>
        <taxon>Pseudomonadati</taxon>
        <taxon>Pseudomonadota</taxon>
        <taxon>Gammaproteobacteria</taxon>
        <taxon>Vibrionales</taxon>
        <taxon>Vibrionaceae</taxon>
        <taxon>Photobacterium</taxon>
    </lineage>
</organism>
<evidence type="ECO:0000313" key="1">
    <source>
        <dbReference type="EMBL" id="UTV29917.1"/>
    </source>
</evidence>
<dbReference type="Proteomes" id="UP001057998">
    <property type="component" value="Chromosome 2"/>
</dbReference>
<dbReference type="EMBL" id="CP101509">
    <property type="protein sequence ID" value="UTV29917.1"/>
    <property type="molecule type" value="Genomic_DNA"/>
</dbReference>